<dbReference type="Proteomes" id="UP000014254">
    <property type="component" value="Unassembled WGS sequence"/>
</dbReference>
<evidence type="ECO:0008006" key="3">
    <source>
        <dbReference type="Google" id="ProtNLM"/>
    </source>
</evidence>
<dbReference type="CDD" id="cd22744">
    <property type="entry name" value="OTU"/>
    <property type="match status" value="1"/>
</dbReference>
<evidence type="ECO:0000313" key="2">
    <source>
        <dbReference type="Proteomes" id="UP000014254"/>
    </source>
</evidence>
<evidence type="ECO:0000313" key="1">
    <source>
        <dbReference type="EMBL" id="EPB87452.1"/>
    </source>
</evidence>
<keyword evidence="2" id="KW-1185">Reference proteome</keyword>
<organism evidence="1 2">
    <name type="scientific">Mucor circinelloides f. circinelloides (strain 1006PhL)</name>
    <name type="common">Mucormycosis agent</name>
    <name type="synonym">Calyptromyces circinelloides</name>
    <dbReference type="NCBI Taxonomy" id="1220926"/>
    <lineage>
        <taxon>Eukaryota</taxon>
        <taxon>Fungi</taxon>
        <taxon>Fungi incertae sedis</taxon>
        <taxon>Mucoromycota</taxon>
        <taxon>Mucoromycotina</taxon>
        <taxon>Mucoromycetes</taxon>
        <taxon>Mucorales</taxon>
        <taxon>Mucorineae</taxon>
        <taxon>Mucoraceae</taxon>
        <taxon>Mucor</taxon>
    </lineage>
</organism>
<sequence length="146" mass="16764">MKTEEGERATVVCADVNDAYDDDGNEDDLEEACCEADYGSLLPKYFYDISKDIDEAAYDQIINIRGDSFCGFRALAYQLFDNQDAFMQVKFAMRDRCVAVKNVYIQHFDSYNIDKLERIGTYGIHNERGEKRTFCSKNGSNIKARK</sequence>
<gene>
    <name evidence="1" type="ORF">HMPREF1544_05762</name>
</gene>
<dbReference type="STRING" id="1220926.S2JG45"/>
<dbReference type="VEuPathDB" id="FungiDB:HMPREF1544_05762"/>
<dbReference type="InParanoid" id="S2JG45"/>
<reference evidence="2" key="1">
    <citation type="submission" date="2013-05" db="EMBL/GenBank/DDBJ databases">
        <title>The Genome sequence of Mucor circinelloides f. circinelloides 1006PhL.</title>
        <authorList>
            <consortium name="The Broad Institute Genomics Platform"/>
            <person name="Cuomo C."/>
            <person name="Earl A."/>
            <person name="Findley K."/>
            <person name="Lee S.C."/>
            <person name="Walker B."/>
            <person name="Young S."/>
            <person name="Zeng Q."/>
            <person name="Gargeya S."/>
            <person name="Fitzgerald M."/>
            <person name="Haas B."/>
            <person name="Abouelleil A."/>
            <person name="Allen A.W."/>
            <person name="Alvarado L."/>
            <person name="Arachchi H.M."/>
            <person name="Berlin A.M."/>
            <person name="Chapman S.B."/>
            <person name="Gainer-Dewar J."/>
            <person name="Goldberg J."/>
            <person name="Griggs A."/>
            <person name="Gujja S."/>
            <person name="Hansen M."/>
            <person name="Howarth C."/>
            <person name="Imamovic A."/>
            <person name="Ireland A."/>
            <person name="Larimer J."/>
            <person name="McCowan C."/>
            <person name="Murphy C."/>
            <person name="Pearson M."/>
            <person name="Poon T.W."/>
            <person name="Priest M."/>
            <person name="Roberts A."/>
            <person name="Saif S."/>
            <person name="Shea T."/>
            <person name="Sisk P."/>
            <person name="Sykes S."/>
            <person name="Wortman J."/>
            <person name="Nusbaum C."/>
            <person name="Birren B."/>
        </authorList>
    </citation>
    <scope>NUCLEOTIDE SEQUENCE [LARGE SCALE GENOMIC DNA]</scope>
    <source>
        <strain evidence="2">1006PhL</strain>
    </source>
</reference>
<accession>S2JG45</accession>
<name>S2JG45_MUCC1</name>
<protein>
    <recommendedName>
        <fullName evidence="3">OTU domain-containing protein</fullName>
    </recommendedName>
</protein>
<proteinExistence type="predicted"/>
<dbReference type="OrthoDB" id="2379842at2759"/>
<dbReference type="EMBL" id="KE123968">
    <property type="protein sequence ID" value="EPB87452.1"/>
    <property type="molecule type" value="Genomic_DNA"/>
</dbReference>
<dbReference type="AlphaFoldDB" id="S2JG45"/>